<accession>A0A5J4U128</accession>
<evidence type="ECO:0008006" key="3">
    <source>
        <dbReference type="Google" id="ProtNLM"/>
    </source>
</evidence>
<gene>
    <name evidence="1" type="ORF">EZS28_040802</name>
</gene>
<proteinExistence type="predicted"/>
<dbReference type="OrthoDB" id="3205605at2759"/>
<organism evidence="1 2">
    <name type="scientific">Streblomastix strix</name>
    <dbReference type="NCBI Taxonomy" id="222440"/>
    <lineage>
        <taxon>Eukaryota</taxon>
        <taxon>Metamonada</taxon>
        <taxon>Preaxostyla</taxon>
        <taxon>Oxymonadida</taxon>
        <taxon>Streblomastigidae</taxon>
        <taxon>Streblomastix</taxon>
    </lineage>
</organism>
<protein>
    <recommendedName>
        <fullName evidence="3">Protein kinase domain-containing protein</fullName>
    </recommendedName>
</protein>
<evidence type="ECO:0000313" key="2">
    <source>
        <dbReference type="Proteomes" id="UP000324800"/>
    </source>
</evidence>
<name>A0A5J4U128_9EUKA</name>
<sequence>MFEKAFERPSEVKDDVLWDLLTKMLAFDRKERISAADALNHEFFTGEQATNDVLEEAKNLSIAAQITKNYGDKSITQYDTNPLFIVPEVLISDIFSIDSNADKDQIDSSTSFNQILALDTETGNSQVLEQSIESSISTQTNIKRSGHEIINYRPIVAILKLHRKGNQEQKIQIQKQQEDALLKINDKFKDKEDDEGRNDAISAGVTQELVNIFEKRDLTTISPIYVDAFLNILIPFSLGNRNQVYIKKSPYPGLFRILEHNDIEVVRLSIRSIGSMLICGLIGVQGAEPNLHYESIDSFNGIKKLFSLFKKT</sequence>
<dbReference type="Gene3D" id="1.10.510.10">
    <property type="entry name" value="Transferase(Phosphotransferase) domain 1"/>
    <property type="match status" value="1"/>
</dbReference>
<reference evidence="1 2" key="1">
    <citation type="submission" date="2019-03" db="EMBL/GenBank/DDBJ databases">
        <title>Single cell metagenomics reveals metabolic interactions within the superorganism composed of flagellate Streblomastix strix and complex community of Bacteroidetes bacteria on its surface.</title>
        <authorList>
            <person name="Treitli S.C."/>
            <person name="Kolisko M."/>
            <person name="Husnik F."/>
            <person name="Keeling P."/>
            <person name="Hampl V."/>
        </authorList>
    </citation>
    <scope>NUCLEOTIDE SEQUENCE [LARGE SCALE GENOMIC DNA]</scope>
    <source>
        <strain evidence="1">ST1C</strain>
    </source>
</reference>
<comment type="caution">
    <text evidence="1">The sequence shown here is derived from an EMBL/GenBank/DDBJ whole genome shotgun (WGS) entry which is preliminary data.</text>
</comment>
<dbReference type="Proteomes" id="UP000324800">
    <property type="component" value="Unassembled WGS sequence"/>
</dbReference>
<dbReference type="InterPro" id="IPR011009">
    <property type="entry name" value="Kinase-like_dom_sf"/>
</dbReference>
<feature type="non-terminal residue" evidence="1">
    <location>
        <position position="312"/>
    </location>
</feature>
<dbReference type="SUPFAM" id="SSF56112">
    <property type="entry name" value="Protein kinase-like (PK-like)"/>
    <property type="match status" value="1"/>
</dbReference>
<evidence type="ECO:0000313" key="1">
    <source>
        <dbReference type="EMBL" id="KAA6363671.1"/>
    </source>
</evidence>
<dbReference type="AlphaFoldDB" id="A0A5J4U128"/>
<dbReference type="EMBL" id="SNRW01022616">
    <property type="protein sequence ID" value="KAA6363671.1"/>
    <property type="molecule type" value="Genomic_DNA"/>
</dbReference>